<comment type="caution">
    <text evidence="2">The sequence shown here is derived from an EMBL/GenBank/DDBJ whole genome shotgun (WGS) entry which is preliminary data.</text>
</comment>
<proteinExistence type="predicted"/>
<evidence type="ECO:0000313" key="3">
    <source>
        <dbReference type="Proteomes" id="UP001223586"/>
    </source>
</evidence>
<reference evidence="2 3" key="1">
    <citation type="submission" date="2023-07" db="EMBL/GenBank/DDBJ databases">
        <title>Genomic Encyclopedia of Type Strains, Phase IV (KMG-IV): sequencing the most valuable type-strain genomes for metagenomic binning, comparative biology and taxonomic classification.</title>
        <authorList>
            <person name="Goeker M."/>
        </authorList>
    </citation>
    <scope>NUCLEOTIDE SEQUENCE [LARGE SCALE GENOMIC DNA]</scope>
    <source>
        <strain evidence="2 3">DSM 23837</strain>
    </source>
</reference>
<feature type="compositionally biased region" description="Basic and acidic residues" evidence="1">
    <location>
        <begin position="28"/>
        <end position="44"/>
    </location>
</feature>
<dbReference type="EMBL" id="JAUSTT010000011">
    <property type="protein sequence ID" value="MDQ0176236.1"/>
    <property type="molecule type" value="Genomic_DNA"/>
</dbReference>
<sequence>MSERELKIPHIGQENDMSNMKVEDEAETREIKQEQNKEKRPLTKEESDYMEKVFFEEDDTVRLRDGITYKIPPLGLLDGKNLMKKLNTIDTGIIISNLIADESGEDHFEELLEVLLMAFKPYYKEITADYLANYVDIHTAKQIIDIMIGLNGIKKSL</sequence>
<keyword evidence="3" id="KW-1185">Reference proteome</keyword>
<evidence type="ECO:0000256" key="1">
    <source>
        <dbReference type="SAM" id="MobiDB-lite"/>
    </source>
</evidence>
<gene>
    <name evidence="2" type="ORF">J2S08_002073</name>
</gene>
<feature type="region of interest" description="Disordered" evidence="1">
    <location>
        <begin position="1"/>
        <end position="44"/>
    </location>
</feature>
<evidence type="ECO:0008006" key="4">
    <source>
        <dbReference type="Google" id="ProtNLM"/>
    </source>
</evidence>
<name>A0ABT9WSQ5_9BACI</name>
<organism evidence="2 3">
    <name type="scientific">Bacillus chungangensis</name>
    <dbReference type="NCBI Taxonomy" id="587633"/>
    <lineage>
        <taxon>Bacteria</taxon>
        <taxon>Bacillati</taxon>
        <taxon>Bacillota</taxon>
        <taxon>Bacilli</taxon>
        <taxon>Bacillales</taxon>
        <taxon>Bacillaceae</taxon>
        <taxon>Bacillus</taxon>
    </lineage>
</organism>
<evidence type="ECO:0000313" key="2">
    <source>
        <dbReference type="EMBL" id="MDQ0176236.1"/>
    </source>
</evidence>
<accession>A0ABT9WSQ5</accession>
<protein>
    <recommendedName>
        <fullName evidence="4">DNA polymerase III subunit gamma/tau</fullName>
    </recommendedName>
</protein>
<dbReference type="Proteomes" id="UP001223586">
    <property type="component" value="Unassembled WGS sequence"/>
</dbReference>